<protein>
    <recommendedName>
        <fullName evidence="2">Glycogen debranching enzyme C-terminal domain-containing protein</fullName>
    </recommendedName>
</protein>
<evidence type="ECO:0000313" key="3">
    <source>
        <dbReference type="EMBL" id="KAJ7358736.1"/>
    </source>
</evidence>
<evidence type="ECO:0000256" key="1">
    <source>
        <dbReference type="SAM" id="SignalP"/>
    </source>
</evidence>
<dbReference type="GO" id="GO:0004134">
    <property type="term" value="F:4-alpha-glucanotransferase activity"/>
    <property type="evidence" value="ECO:0007669"/>
    <property type="project" value="InterPro"/>
</dbReference>
<keyword evidence="1" id="KW-0732">Signal</keyword>
<keyword evidence="4" id="KW-1185">Reference proteome</keyword>
<evidence type="ECO:0000259" key="2">
    <source>
        <dbReference type="Pfam" id="PF06202"/>
    </source>
</evidence>
<reference evidence="3" key="1">
    <citation type="submission" date="2023-01" db="EMBL/GenBank/DDBJ databases">
        <title>Genome assembly of the deep-sea coral Lophelia pertusa.</title>
        <authorList>
            <person name="Herrera S."/>
            <person name="Cordes E."/>
        </authorList>
    </citation>
    <scope>NUCLEOTIDE SEQUENCE</scope>
    <source>
        <strain evidence="3">USNM1676648</strain>
        <tissue evidence="3">Polyp</tissue>
    </source>
</reference>
<feature type="signal peptide" evidence="1">
    <location>
        <begin position="1"/>
        <end position="18"/>
    </location>
</feature>
<sequence length="169" mass="18691">MAWYRICWMVVVSPGLNCRDASWWWLQCIQDYCSIVPDGLKILSDPVSRIFPSDCSHPQSPGKADQPLYDVLQEVMQRHFIGISFRELGAGPDLDSHMHGAGFNVNVGVRESTGFVFGGSQWNAGTWMDKVGESHTAGNFGLPATPRDGSAVEIVGLCKSTVRWFSRVV</sequence>
<proteinExistence type="predicted"/>
<evidence type="ECO:0000313" key="4">
    <source>
        <dbReference type="Proteomes" id="UP001163046"/>
    </source>
</evidence>
<organism evidence="3 4">
    <name type="scientific">Desmophyllum pertusum</name>
    <dbReference type="NCBI Taxonomy" id="174260"/>
    <lineage>
        <taxon>Eukaryota</taxon>
        <taxon>Metazoa</taxon>
        <taxon>Cnidaria</taxon>
        <taxon>Anthozoa</taxon>
        <taxon>Hexacorallia</taxon>
        <taxon>Scleractinia</taxon>
        <taxon>Caryophylliina</taxon>
        <taxon>Caryophylliidae</taxon>
        <taxon>Desmophyllum</taxon>
    </lineage>
</organism>
<dbReference type="PANTHER" id="PTHR10569">
    <property type="entry name" value="GLYCOGEN DEBRANCHING ENZYME"/>
    <property type="match status" value="1"/>
</dbReference>
<dbReference type="AlphaFoldDB" id="A0A9W9YMI0"/>
<gene>
    <name evidence="3" type="ORF">OS493_021512</name>
</gene>
<comment type="caution">
    <text evidence="3">The sequence shown here is derived from an EMBL/GenBank/DDBJ whole genome shotgun (WGS) entry which is preliminary data.</text>
</comment>
<dbReference type="OrthoDB" id="6019729at2759"/>
<dbReference type="Proteomes" id="UP001163046">
    <property type="component" value="Unassembled WGS sequence"/>
</dbReference>
<dbReference type="InterPro" id="IPR010401">
    <property type="entry name" value="AGL/Gdb1"/>
</dbReference>
<dbReference type="GO" id="GO:0004135">
    <property type="term" value="F:amylo-alpha-1,6-glucosidase activity"/>
    <property type="evidence" value="ECO:0007669"/>
    <property type="project" value="InterPro"/>
</dbReference>
<feature type="domain" description="Glycogen debranching enzyme C-terminal" evidence="2">
    <location>
        <begin position="13"/>
        <end position="167"/>
    </location>
</feature>
<accession>A0A9W9YMI0</accession>
<feature type="chain" id="PRO_5040773431" description="Glycogen debranching enzyme C-terminal domain-containing protein" evidence="1">
    <location>
        <begin position="19"/>
        <end position="169"/>
    </location>
</feature>
<dbReference type="EMBL" id="MU827315">
    <property type="protein sequence ID" value="KAJ7358736.1"/>
    <property type="molecule type" value="Genomic_DNA"/>
</dbReference>
<dbReference type="Pfam" id="PF06202">
    <property type="entry name" value="GDE_C"/>
    <property type="match status" value="1"/>
</dbReference>
<dbReference type="GO" id="GO:0005980">
    <property type="term" value="P:glycogen catabolic process"/>
    <property type="evidence" value="ECO:0007669"/>
    <property type="project" value="InterPro"/>
</dbReference>
<dbReference type="PANTHER" id="PTHR10569:SF2">
    <property type="entry name" value="GLYCOGEN DEBRANCHING ENZYME"/>
    <property type="match status" value="1"/>
</dbReference>
<name>A0A9W9YMI0_9CNID</name>
<dbReference type="InterPro" id="IPR032790">
    <property type="entry name" value="GDE_C"/>
</dbReference>